<evidence type="ECO:0000259" key="3">
    <source>
        <dbReference type="Pfam" id="PF20232"/>
    </source>
</evidence>
<feature type="domain" description="Type VI secretion system FHA" evidence="3">
    <location>
        <begin position="232"/>
        <end position="403"/>
    </location>
</feature>
<gene>
    <name evidence="4" type="primary">tagH</name>
    <name evidence="4" type="ORF">I8Y21_003615</name>
</gene>
<reference evidence="4" key="2">
    <citation type="submission" date="2020-11" db="EMBL/GenBank/DDBJ databases">
        <authorList>
            <consortium name="NCBI Pathogen Detection Project"/>
        </authorList>
    </citation>
    <scope>NUCLEOTIDE SEQUENCE</scope>
    <source>
        <strain evidence="4">R404</strain>
    </source>
</reference>
<evidence type="ECO:0000313" key="4">
    <source>
        <dbReference type="EMBL" id="HAT1682905.1"/>
    </source>
</evidence>
<organism evidence="4 5">
    <name type="scientific">Klebsiella oxytoca</name>
    <dbReference type="NCBI Taxonomy" id="571"/>
    <lineage>
        <taxon>Bacteria</taxon>
        <taxon>Pseudomonadati</taxon>
        <taxon>Pseudomonadota</taxon>
        <taxon>Gammaproteobacteria</taxon>
        <taxon>Enterobacterales</taxon>
        <taxon>Enterobacteriaceae</taxon>
        <taxon>Klebsiella/Raoultella group</taxon>
        <taxon>Klebsiella</taxon>
    </lineage>
</organism>
<comment type="caution">
    <text evidence="4">The sequence shown here is derived from an EMBL/GenBank/DDBJ whole genome shotgun (WGS) entry which is preliminary data.</text>
</comment>
<dbReference type="Pfam" id="PF00498">
    <property type="entry name" value="FHA"/>
    <property type="match status" value="1"/>
</dbReference>
<dbReference type="InterPro" id="IPR000253">
    <property type="entry name" value="FHA_dom"/>
</dbReference>
<dbReference type="CDD" id="cd00060">
    <property type="entry name" value="FHA"/>
    <property type="match status" value="1"/>
</dbReference>
<dbReference type="Pfam" id="PF20232">
    <property type="entry name" value="T6SS_FHA_C"/>
    <property type="match status" value="1"/>
</dbReference>
<dbReference type="InterPro" id="IPR008984">
    <property type="entry name" value="SMAD_FHA_dom_sf"/>
</dbReference>
<sequence length="412" mass="45543">MRAGVSVSEGTEQLLLSVINTDRVEGNTQVQCRFGHRGGSLGSAKDDDWQLMDRTDTVLPGHAHIEWTDGRFCLCDSSGKTFVNGASFPVGRQRKVVLTQGDELRIGPYHIRVLTDSEQMNPRLDQILGNGDDSVMGEQRSLEERHVFTDLNAPLTVQDKNSDPLWVLQQEYNSVTSVLSDPSPEGSMSSQFNVSPAKEGSMDQGFIELPDVQGYGPLSESGSGVSLLPLMRGLGLSLACDPGPATQEALYDMGKTLRVMVEGLLRLQAEQAALADKLLRPVEDNPLRLGLNCDETLALMFADQKSPVHLSAPAAVTEVLHNIRIHHIANQQAIHAALQSMLQAFSPDALLQRFCHYRRGDESVPDGVRAWEMYQHYFSELTSPRQQGVQRLFQQVYAQAYDRAIREGQEIC</sequence>
<feature type="compositionally biased region" description="Polar residues" evidence="1">
    <location>
        <begin position="177"/>
        <end position="194"/>
    </location>
</feature>
<feature type="region of interest" description="Disordered" evidence="1">
    <location>
        <begin position="177"/>
        <end position="199"/>
    </location>
</feature>
<proteinExistence type="predicted"/>
<dbReference type="Gene3D" id="2.60.200.20">
    <property type="match status" value="1"/>
</dbReference>
<dbReference type="NCBIfam" id="TIGR03354">
    <property type="entry name" value="VI_FHA"/>
    <property type="match status" value="1"/>
</dbReference>
<evidence type="ECO:0000313" key="5">
    <source>
        <dbReference type="Proteomes" id="UP000856143"/>
    </source>
</evidence>
<dbReference type="EMBL" id="DACSEO010000047">
    <property type="protein sequence ID" value="HAT1682905.1"/>
    <property type="molecule type" value="Genomic_DNA"/>
</dbReference>
<reference evidence="4" key="1">
    <citation type="journal article" date="2018" name="Genome Biol.">
        <title>SKESA: strategic k-mer extension for scrupulous assemblies.</title>
        <authorList>
            <person name="Souvorov A."/>
            <person name="Agarwala R."/>
            <person name="Lipman D.J."/>
        </authorList>
    </citation>
    <scope>NUCLEOTIDE SEQUENCE</scope>
    <source>
        <strain evidence="4">R404</strain>
    </source>
</reference>
<dbReference type="Proteomes" id="UP000856143">
    <property type="component" value="Unassembled WGS sequence"/>
</dbReference>
<name>A0AAN5L9N3_KLEOX</name>
<feature type="domain" description="FHA" evidence="2">
    <location>
        <begin position="40"/>
        <end position="107"/>
    </location>
</feature>
<dbReference type="InterPro" id="IPR017735">
    <property type="entry name" value="T6SS_FHA"/>
</dbReference>
<dbReference type="SUPFAM" id="SSF49879">
    <property type="entry name" value="SMAD/FHA domain"/>
    <property type="match status" value="1"/>
</dbReference>
<dbReference type="AlphaFoldDB" id="A0AAN5L9N3"/>
<dbReference type="InterPro" id="IPR046883">
    <property type="entry name" value="T6SS_FHA_C"/>
</dbReference>
<evidence type="ECO:0000259" key="2">
    <source>
        <dbReference type="Pfam" id="PF00498"/>
    </source>
</evidence>
<accession>A0AAN5L9N3</accession>
<protein>
    <submittedName>
        <fullName evidence="4">Type VI secretion system-associated FHA domain protein TagH</fullName>
    </submittedName>
</protein>
<evidence type="ECO:0000256" key="1">
    <source>
        <dbReference type="SAM" id="MobiDB-lite"/>
    </source>
</evidence>